<evidence type="ECO:0000313" key="2">
    <source>
        <dbReference type="Proteomes" id="UP000476338"/>
    </source>
</evidence>
<dbReference type="Proteomes" id="UP000476338">
    <property type="component" value="Unassembled WGS sequence"/>
</dbReference>
<keyword evidence="2" id="KW-1185">Reference proteome</keyword>
<evidence type="ECO:0000313" key="1">
    <source>
        <dbReference type="EMBL" id="MSN96438.1"/>
    </source>
</evidence>
<name>A0A6L5WGW8_9BACT</name>
<comment type="caution">
    <text evidence="1">The sequence shown here is derived from an EMBL/GenBank/DDBJ whole genome shotgun (WGS) entry which is preliminary data.</text>
</comment>
<organism evidence="1 2">
    <name type="scientific">Campylobacter portucalensis</name>
    <dbReference type="NCBI Taxonomy" id="2608384"/>
    <lineage>
        <taxon>Bacteria</taxon>
        <taxon>Pseudomonadati</taxon>
        <taxon>Campylobacterota</taxon>
        <taxon>Epsilonproteobacteria</taxon>
        <taxon>Campylobacterales</taxon>
        <taxon>Campylobacteraceae</taxon>
        <taxon>Campylobacter</taxon>
    </lineage>
</organism>
<dbReference type="AlphaFoldDB" id="A0A6L5WGW8"/>
<accession>A0A6L5WGW8</accession>
<gene>
    <name evidence="1" type="ORF">F1B92_04490</name>
</gene>
<reference evidence="1 2" key="2">
    <citation type="submission" date="2020-03" db="EMBL/GenBank/DDBJ databases">
        <title>Campylobacter portucalensis sp. nov., a new species of Campylobacter isolated from the reproductive tract of bulls.</title>
        <authorList>
            <person name="Silva M.F."/>
            <person name="Pereira G."/>
            <person name="Carneiro C."/>
            <person name="Hemphill A."/>
            <person name="Mateus L."/>
            <person name="Lopes-Da-Costa L."/>
            <person name="Silva E."/>
        </authorList>
    </citation>
    <scope>NUCLEOTIDE SEQUENCE [LARGE SCALE GENOMIC DNA]</scope>
    <source>
        <strain evidence="1 2">FMV-PI01</strain>
    </source>
</reference>
<reference evidence="1 2" key="1">
    <citation type="submission" date="2019-09" db="EMBL/GenBank/DDBJ databases">
        <authorList>
            <person name="Silva M."/>
            <person name="Pereira G."/>
            <person name="Lopes-Da-Costa L."/>
            <person name="Silva E."/>
        </authorList>
    </citation>
    <scope>NUCLEOTIDE SEQUENCE [LARGE SCALE GENOMIC DNA]</scope>
    <source>
        <strain evidence="1 2">FMV-PI01</strain>
    </source>
</reference>
<dbReference type="EMBL" id="VWSJ01000012">
    <property type="protein sequence ID" value="MSN96438.1"/>
    <property type="molecule type" value="Genomic_DNA"/>
</dbReference>
<protein>
    <submittedName>
        <fullName evidence="1">Uncharacterized protein</fullName>
    </submittedName>
</protein>
<proteinExistence type="predicted"/>
<sequence length="114" mass="13599">MEIYRILVDNQRNWKRVFISSIKRLEEVKFELENYYNPEKQETISYQSTRLLAFPKFYSINKEENKIESEVFVDIKDDYGKDIGISVKGADIFQATFSEEIAVCCWQKKQIILI</sequence>
<dbReference type="RefSeq" id="WP_154570708.1">
    <property type="nucleotide sequence ID" value="NZ_VWSJ01000012.1"/>
</dbReference>